<feature type="binding site" evidence="6">
    <location>
        <position position="85"/>
    </location>
    <ligand>
        <name>S-adenosyl-L-methionine</name>
        <dbReference type="ChEBI" id="CHEBI:59789"/>
    </ligand>
</feature>
<dbReference type="RefSeq" id="WP_066169901.1">
    <property type="nucleotide sequence ID" value="NZ_CP136137.1"/>
</dbReference>
<dbReference type="NCBIfam" id="TIGR00138">
    <property type="entry name" value="rsmG_gidB"/>
    <property type="match status" value="1"/>
</dbReference>
<dbReference type="HAMAP" id="MF_00074">
    <property type="entry name" value="16SrRNA_methyltr_G"/>
    <property type="match status" value="1"/>
</dbReference>
<gene>
    <name evidence="6 7" type="primary">rsmG</name>
    <name evidence="7" type="ORF">RVF87_07645</name>
</gene>
<dbReference type="SUPFAM" id="SSF53335">
    <property type="entry name" value="S-adenosyl-L-methionine-dependent methyltransferases"/>
    <property type="match status" value="1"/>
</dbReference>
<sequence length="235" mass="25591">MTDDVEQHEGQPEATPPIAGQIFGDRLALAEEYARVLTEEGVLRGLIGPREVPQLWTRHLLNCGVLSEVIEQDETVIDVGSGAGFPGIPLAIARPDLTITLIDPLLRRTTFLDEVVASLPLPNVTVVRGRAEEKAVLKAVEPADVVTSRAVAPLERLARWSAPLIRGGGRLVALKGRSAADEIARDWEKVLRLGIRDLRVEECGTILETPTTLIIGRRIESARDARGARKSGQRK</sequence>
<evidence type="ECO:0000256" key="1">
    <source>
        <dbReference type="ARBA" id="ARBA00022490"/>
    </source>
</evidence>
<keyword evidence="5 6" id="KW-0949">S-adenosyl-L-methionine</keyword>
<evidence type="ECO:0000313" key="8">
    <source>
        <dbReference type="Proteomes" id="UP001479933"/>
    </source>
</evidence>
<dbReference type="Gene3D" id="3.40.50.150">
    <property type="entry name" value="Vaccinia Virus protein VP39"/>
    <property type="match status" value="1"/>
</dbReference>
<dbReference type="Pfam" id="PF02527">
    <property type="entry name" value="GidB"/>
    <property type="match status" value="1"/>
</dbReference>
<dbReference type="CDD" id="cd02440">
    <property type="entry name" value="AdoMet_MTases"/>
    <property type="match status" value="1"/>
</dbReference>
<organism evidence="7 8">
    <name type="scientific">Gordonia hydrophobica</name>
    <dbReference type="NCBI Taxonomy" id="40516"/>
    <lineage>
        <taxon>Bacteria</taxon>
        <taxon>Bacillati</taxon>
        <taxon>Actinomycetota</taxon>
        <taxon>Actinomycetes</taxon>
        <taxon>Mycobacteriales</taxon>
        <taxon>Gordoniaceae</taxon>
        <taxon>Gordonia</taxon>
    </lineage>
</organism>
<reference evidence="7 8" key="1">
    <citation type="journal article" date="2023" name="Virus Evol.">
        <title>Computational host range prediction-The good, the bad, and the ugly.</title>
        <authorList>
            <person name="Howell A.A."/>
            <person name="Versoza C.J."/>
            <person name="Pfeifer S.P."/>
        </authorList>
    </citation>
    <scope>NUCLEOTIDE SEQUENCE [LARGE SCALE GENOMIC DNA]</scope>
    <source>
        <strain evidence="7 8">1610/1b</strain>
    </source>
</reference>
<dbReference type="PANTHER" id="PTHR31760:SF0">
    <property type="entry name" value="S-ADENOSYL-L-METHIONINE-DEPENDENT METHYLTRANSFERASES SUPERFAMILY PROTEIN"/>
    <property type="match status" value="1"/>
</dbReference>
<keyword evidence="4 6" id="KW-0808">Transferase</keyword>
<comment type="caution">
    <text evidence="6">Lacks conserved residue(s) required for the propagation of feature annotation.</text>
</comment>
<evidence type="ECO:0000256" key="2">
    <source>
        <dbReference type="ARBA" id="ARBA00022552"/>
    </source>
</evidence>
<evidence type="ECO:0000313" key="7">
    <source>
        <dbReference type="EMBL" id="WYY08915.1"/>
    </source>
</evidence>
<comment type="function">
    <text evidence="6">Specifically methylates the N7 position of a guanine in 16S rRNA.</text>
</comment>
<feature type="binding site" evidence="6">
    <location>
        <position position="149"/>
    </location>
    <ligand>
        <name>S-adenosyl-L-methionine</name>
        <dbReference type="ChEBI" id="CHEBI:59789"/>
    </ligand>
</feature>
<evidence type="ECO:0000256" key="5">
    <source>
        <dbReference type="ARBA" id="ARBA00022691"/>
    </source>
</evidence>
<evidence type="ECO:0000256" key="3">
    <source>
        <dbReference type="ARBA" id="ARBA00022603"/>
    </source>
</evidence>
<feature type="binding site" evidence="6">
    <location>
        <begin position="131"/>
        <end position="132"/>
    </location>
    <ligand>
        <name>S-adenosyl-L-methionine</name>
        <dbReference type="ChEBI" id="CHEBI:59789"/>
    </ligand>
</feature>
<evidence type="ECO:0000256" key="6">
    <source>
        <dbReference type="HAMAP-Rule" id="MF_00074"/>
    </source>
</evidence>
<keyword evidence="8" id="KW-1185">Reference proteome</keyword>
<dbReference type="Proteomes" id="UP001479933">
    <property type="component" value="Chromosome"/>
</dbReference>
<dbReference type="InterPro" id="IPR003682">
    <property type="entry name" value="rRNA_ssu_MeTfrase_G"/>
</dbReference>
<dbReference type="EMBL" id="CP136137">
    <property type="protein sequence ID" value="WYY08915.1"/>
    <property type="molecule type" value="Genomic_DNA"/>
</dbReference>
<protein>
    <recommendedName>
        <fullName evidence="6">Ribosomal RNA small subunit methyltransferase G</fullName>
        <ecNumber evidence="6">2.1.1.-</ecNumber>
    </recommendedName>
    <alternativeName>
        <fullName evidence="6">16S rRNA 7-methylguanosine methyltransferase</fullName>
        <shortName evidence="6">16S rRNA m7G methyltransferase</shortName>
    </alternativeName>
</protein>
<comment type="similarity">
    <text evidence="6">Belongs to the methyltransferase superfamily. RNA methyltransferase RsmG family.</text>
</comment>
<evidence type="ECO:0000256" key="4">
    <source>
        <dbReference type="ARBA" id="ARBA00022679"/>
    </source>
</evidence>
<keyword evidence="1 6" id="KW-0963">Cytoplasm</keyword>
<dbReference type="GO" id="GO:0008168">
    <property type="term" value="F:methyltransferase activity"/>
    <property type="evidence" value="ECO:0007669"/>
    <property type="project" value="UniProtKB-KW"/>
</dbReference>
<accession>A0ABZ2U585</accession>
<dbReference type="GO" id="GO:0032259">
    <property type="term" value="P:methylation"/>
    <property type="evidence" value="ECO:0007669"/>
    <property type="project" value="UniProtKB-KW"/>
</dbReference>
<keyword evidence="3 6" id="KW-0489">Methyltransferase</keyword>
<name>A0ABZ2U585_9ACTN</name>
<dbReference type="PANTHER" id="PTHR31760">
    <property type="entry name" value="S-ADENOSYL-L-METHIONINE-DEPENDENT METHYLTRANSFERASES SUPERFAMILY PROTEIN"/>
    <property type="match status" value="1"/>
</dbReference>
<dbReference type="EC" id="2.1.1.-" evidence="6"/>
<proteinExistence type="inferred from homology"/>
<feature type="binding site" evidence="6">
    <location>
        <position position="80"/>
    </location>
    <ligand>
        <name>S-adenosyl-L-methionine</name>
        <dbReference type="ChEBI" id="CHEBI:59789"/>
    </ligand>
</feature>
<comment type="subcellular location">
    <subcellularLocation>
        <location evidence="6">Cytoplasm</location>
    </subcellularLocation>
</comment>
<dbReference type="InterPro" id="IPR029063">
    <property type="entry name" value="SAM-dependent_MTases_sf"/>
</dbReference>
<keyword evidence="2 6" id="KW-0698">rRNA processing</keyword>